<dbReference type="RefSeq" id="WP_307346227.1">
    <property type="nucleotide sequence ID" value="NZ_JAUSVS010000001.1"/>
</dbReference>
<dbReference type="EMBL" id="JAUSVS010000001">
    <property type="protein sequence ID" value="MDQ0463033.1"/>
    <property type="molecule type" value="Genomic_DNA"/>
</dbReference>
<keyword evidence="2" id="KW-1185">Reference proteome</keyword>
<name>A0ABU0IPD0_9CAUL</name>
<accession>A0ABU0IPD0</accession>
<comment type="caution">
    <text evidence="1">The sequence shown here is derived from an EMBL/GenBank/DDBJ whole genome shotgun (WGS) entry which is preliminary data.</text>
</comment>
<evidence type="ECO:0008006" key="3">
    <source>
        <dbReference type="Google" id="ProtNLM"/>
    </source>
</evidence>
<reference evidence="1 2" key="1">
    <citation type="submission" date="2023-07" db="EMBL/GenBank/DDBJ databases">
        <title>Genomic Encyclopedia of Type Strains, Phase IV (KMG-IV): sequencing the most valuable type-strain genomes for metagenomic binning, comparative biology and taxonomic classification.</title>
        <authorList>
            <person name="Goeker M."/>
        </authorList>
    </citation>
    <scope>NUCLEOTIDE SEQUENCE [LARGE SCALE GENOMIC DNA]</scope>
    <source>
        <strain evidence="1 2">DSM 18695</strain>
    </source>
</reference>
<dbReference type="Proteomes" id="UP001228905">
    <property type="component" value="Unassembled WGS sequence"/>
</dbReference>
<evidence type="ECO:0000313" key="2">
    <source>
        <dbReference type="Proteomes" id="UP001228905"/>
    </source>
</evidence>
<protein>
    <recommendedName>
        <fullName evidence="3">DUF5666 domain-containing protein</fullName>
    </recommendedName>
</protein>
<evidence type="ECO:0000313" key="1">
    <source>
        <dbReference type="EMBL" id="MDQ0463033.1"/>
    </source>
</evidence>
<gene>
    <name evidence="1" type="ORF">QO010_000781</name>
</gene>
<sequence length="150" mass="16011">MAVVLSTGAARADVTGSPTLREPPKGCSTTNLAKLPRLIRAAKGGEVCFVAKVYSVSDRIRLVDRRYEAGEDPSGVFLEADLAAYAGDSRNLRYGDVVRVTGRLSLNRLCWEEPLAFCAPARRPGTLTGGRIVKIASARPGEVAPWEAAP</sequence>
<organism evidence="1 2">
    <name type="scientific">Caulobacter ginsengisoli</name>
    <dbReference type="NCBI Taxonomy" id="400775"/>
    <lineage>
        <taxon>Bacteria</taxon>
        <taxon>Pseudomonadati</taxon>
        <taxon>Pseudomonadota</taxon>
        <taxon>Alphaproteobacteria</taxon>
        <taxon>Caulobacterales</taxon>
        <taxon>Caulobacteraceae</taxon>
        <taxon>Caulobacter</taxon>
    </lineage>
</organism>
<proteinExistence type="predicted"/>